<feature type="compositionally biased region" description="Basic and acidic residues" evidence="2">
    <location>
        <begin position="559"/>
        <end position="577"/>
    </location>
</feature>
<dbReference type="InterPro" id="IPR001584">
    <property type="entry name" value="Integrase_cat-core"/>
</dbReference>
<feature type="compositionally biased region" description="Basic and acidic residues" evidence="2">
    <location>
        <begin position="858"/>
        <end position="903"/>
    </location>
</feature>
<evidence type="ECO:0000259" key="3">
    <source>
        <dbReference type="PROSITE" id="PS50994"/>
    </source>
</evidence>
<feature type="domain" description="Integrase catalytic" evidence="3">
    <location>
        <begin position="156"/>
        <end position="320"/>
    </location>
</feature>
<gene>
    <name evidence="4" type="ORF">niasHT_027739</name>
</gene>
<feature type="region of interest" description="Disordered" evidence="2">
    <location>
        <begin position="554"/>
        <end position="656"/>
    </location>
</feature>
<dbReference type="Gene3D" id="3.30.420.10">
    <property type="entry name" value="Ribonuclease H-like superfamily/Ribonuclease H"/>
    <property type="match status" value="1"/>
</dbReference>
<feature type="compositionally biased region" description="Basic and acidic residues" evidence="2">
    <location>
        <begin position="1113"/>
        <end position="1123"/>
    </location>
</feature>
<reference evidence="4 5" key="1">
    <citation type="submission" date="2024-10" db="EMBL/GenBank/DDBJ databases">
        <authorList>
            <person name="Kim D."/>
        </authorList>
    </citation>
    <scope>NUCLEOTIDE SEQUENCE [LARGE SCALE GENOMIC DNA]</scope>
    <source>
        <strain evidence="4">BH-2024</strain>
    </source>
</reference>
<keyword evidence="5" id="KW-1185">Reference proteome</keyword>
<accession>A0ABD2KIV1</accession>
<feature type="compositionally biased region" description="Basic and acidic residues" evidence="2">
    <location>
        <begin position="1140"/>
        <end position="1149"/>
    </location>
</feature>
<evidence type="ECO:0000256" key="2">
    <source>
        <dbReference type="SAM" id="MobiDB-lite"/>
    </source>
</evidence>
<feature type="region of interest" description="Disordered" evidence="2">
    <location>
        <begin position="1084"/>
        <end position="1127"/>
    </location>
</feature>
<feature type="compositionally biased region" description="Basic and acidic residues" evidence="2">
    <location>
        <begin position="599"/>
        <end position="640"/>
    </location>
</feature>
<dbReference type="Proteomes" id="UP001620626">
    <property type="component" value="Unassembled WGS sequence"/>
</dbReference>
<sequence>MKRHSWLYKRRRQLKELMENKPQKVIIEGNQGSTIPNVAPYMGIHKIPKIETAVEQENKRQPLRLIRASRKKKSENVFESSADYSSATEGSSSTPIRSQDVYYNLNSPASYAGMQKVLAEARKRIPNLKLHDVQKFLHKQRTYTLFKPKRNKFPRLKTVPSGLHTDWQCDLCIMDSLKQHNDGYRYILVCIDVLSRQIYVAEAESKKSEHMIEAFEKVFKKAQVLPNKMYSDSGLEFQAKRMNEYWLSKNIIKHVMYSPHLHAGVVERANRTIKERLYRYFSEKNTHRWVDIIDKIVKNLNNSVNRTTGMRPVDVNFRNATELRNRLYKDMEQQKRIQKFKIGDIVRITKEKGDFSKGYFPNFTDELFKIVRVNPTNPPSYRISDLEGENIKGIFYDQELVKTVAAEQTTHRAEILKSRVRNGVKQHFVRWIGMDDFYIVLPSNVPFPGNTASHFTVRLPHTLELDSNWSVALSSIIYPHSFPSVGVDEDDFVNIKLLNPDYKPDGTGPTTVTLKVKIPSIQFHSVEHMQKSLNSIIQSAYDVKFPKEKRVKRAAAASADKELEPETRQEPDKELTREVPSSKTLDKELIREAPLPATHDIELPRGDEPKPSEKELGRETRPEQLSDKQLGELEGEKLQKEQLPPTPIVDHGEISTIDQERMDLAKRVTEQSWKETVKLAANAADIAEKVKTALNRAEQARKRAPNAPHVKKWFDRLSNMENNLRELMEKISQESKKAAEAKRKLDVHYDSKNLNECRKHADMSKQALKNSKNYIAQLTPMYFSTVPEDQLGVNELANRVVTAVNNFLNAELTVPRPVEDPQLPAGQPKQQQEKQMEKLKPTVEKEVGSIIKPPVPKLSDEKETKREPTKPTVEKEMEREPVKPPEKELERESPKKADKELEPMVKQQSTQEDNLLEKAKKEIDQTAQNAALKAEYIRTLVANSKHNRGVAEGRLNTYSGVPQFNEWLDQIVELDKKIDELAKKVGNEPSKVINAKQQFDKPYRMKNLTEARKLIEAAKNAFEVILNYSLEIKQLNNKMHELNDKFTVAVKEKEEEEAKESAAINIQQEKKLEKEIPQVLKELEREKSQHDINTTAENTETEFPSSEYEIDDSSEKQPERAEEQAEVSYVLKKKEGKLEEEKIETKDDTAINEFPSTEYGIEESETEETEKWSPDQAKQKILKGKEEPFEQPDGQKDEETILVIGTDKKGEEFPSNQYEIEDNYSSSSSSFIAQNEASVTTIDEEGLLTVQIKKLPMTGDNEQKTIQMVPSDFPSYNDDDSRDTTVNELSEEQLASTVPEEDMPKSEPYDVDELPDLPNPQALSAKGRGGDKKGVTFVSDRVKMLMGHQKQQRKAVEFLFNEITQRFYINIGSGVQHVDASSHLAYVLGFENTRLYYNHPAKYLPDLSGGVRQLYVYAPKLVEDTIIGDRMAPLLRVVNVSGTVPLDVPEQEGRGEQQYFVGTRYQRGGGLLQNVARFLMPVASNLLSSASKEGIAAGTRVLGDLSQGKALKESLETHAKQGFENLAGKLQQCGKGGNYGADGRRGQRVSKTGPYLFRLFSDSQYCDLSKTYMYLLTSIERKNAAGEWVPTDDAIEEDKHVGVIQNFGSSFVRSLKVNISGVEVFDSSIYYHYRAYIMQELGYSHEIRKAFHEAGCYYSDENSQDSYSNKGFTSRAQRFSNGKHCETMVKLNFDLARQNNLLLNNQDVVFTIHRNSDSFLLLTPRWKTVIDEVKDAQGNIVTAARVTWHDSKSEYRIRLHDMRLYLRTVDVTSSLNVAISRQLESTPAKYALRKVEMRSIFLGTGRTELSHNVFTSTLPRRLICAFVSTGAYSGARHLSPFNFEHANVRSISAEANGLTFPSTPYLFSFGNQKRFVRAFVDMYAGLGLDDSDNKTVSISMARFLSGWAFFVIPMTSTLDDTPGFELIRQGTCTVKVQFEQPIKAEGYEMLILVARCSGVPYCEVLATLHSTRTVANLLVKGSYPIHFESHRQIEPTACFEYNGKSYVFFEDRVADEMHIYCGQRQKIVKRFLANAKRTMFDYMTELRQIRSTSSSSNISSENIGIFDPLELKTLADVSNGVVYTPTTYKERNQLYALFKSEIDTQLSNYFPNPLQSVNCVHVVNTEYKNQPVIVEGTLDLVDHLLFSTCYPKKRQGIEWSEPLYVELSDLMVCPGDLPKCLSHFGPQRERPKLMVDELDWHDSDDTADEAW</sequence>
<dbReference type="PANTHER" id="PTHR46585">
    <property type="entry name" value="INTEGRASE CORE DOMAIN CONTAINING PROTEIN"/>
    <property type="match status" value="1"/>
</dbReference>
<dbReference type="SUPFAM" id="SSF53098">
    <property type="entry name" value="Ribonuclease H-like"/>
    <property type="match status" value="1"/>
</dbReference>
<evidence type="ECO:0000256" key="1">
    <source>
        <dbReference type="SAM" id="Coils"/>
    </source>
</evidence>
<feature type="compositionally biased region" description="Basic and acidic residues" evidence="2">
    <location>
        <begin position="1183"/>
        <end position="1199"/>
    </location>
</feature>
<dbReference type="EMBL" id="JBICBT010000748">
    <property type="protein sequence ID" value="KAL3102841.1"/>
    <property type="molecule type" value="Genomic_DNA"/>
</dbReference>
<dbReference type="InterPro" id="IPR012337">
    <property type="entry name" value="RNaseH-like_sf"/>
</dbReference>
<protein>
    <recommendedName>
        <fullName evidence="3">Integrase catalytic domain-containing protein</fullName>
    </recommendedName>
</protein>
<feature type="compositionally biased region" description="Basic and acidic residues" evidence="2">
    <location>
        <begin position="831"/>
        <end position="847"/>
    </location>
</feature>
<feature type="compositionally biased region" description="Polar residues" evidence="2">
    <location>
        <begin position="1284"/>
        <end position="1296"/>
    </location>
</feature>
<feature type="region of interest" description="Disordered" evidence="2">
    <location>
        <begin position="1269"/>
        <end position="1332"/>
    </location>
</feature>
<proteinExistence type="predicted"/>
<comment type="caution">
    <text evidence="4">The sequence shown here is derived from an EMBL/GenBank/DDBJ whole genome shotgun (WGS) entry which is preliminary data.</text>
</comment>
<evidence type="ECO:0000313" key="5">
    <source>
        <dbReference type="Proteomes" id="UP001620626"/>
    </source>
</evidence>
<organism evidence="4 5">
    <name type="scientific">Heterodera trifolii</name>
    <dbReference type="NCBI Taxonomy" id="157864"/>
    <lineage>
        <taxon>Eukaryota</taxon>
        <taxon>Metazoa</taxon>
        <taxon>Ecdysozoa</taxon>
        <taxon>Nematoda</taxon>
        <taxon>Chromadorea</taxon>
        <taxon>Rhabditida</taxon>
        <taxon>Tylenchina</taxon>
        <taxon>Tylenchomorpha</taxon>
        <taxon>Tylenchoidea</taxon>
        <taxon>Heteroderidae</taxon>
        <taxon>Heteroderinae</taxon>
        <taxon>Heterodera</taxon>
    </lineage>
</organism>
<dbReference type="InterPro" id="IPR036397">
    <property type="entry name" value="RNaseH_sf"/>
</dbReference>
<feature type="coiled-coil region" evidence="1">
    <location>
        <begin position="680"/>
        <end position="744"/>
    </location>
</feature>
<keyword evidence="1" id="KW-0175">Coiled coil</keyword>
<feature type="region of interest" description="Disordered" evidence="2">
    <location>
        <begin position="815"/>
        <end position="912"/>
    </location>
</feature>
<dbReference type="PANTHER" id="PTHR46585:SF1">
    <property type="entry name" value="CHROMO DOMAIN-CONTAINING PROTEIN"/>
    <property type="match status" value="1"/>
</dbReference>
<evidence type="ECO:0000313" key="4">
    <source>
        <dbReference type="EMBL" id="KAL3102841.1"/>
    </source>
</evidence>
<name>A0ABD2KIV1_9BILA</name>
<dbReference type="PROSITE" id="PS50994">
    <property type="entry name" value="INTEGRASE"/>
    <property type="match status" value="1"/>
</dbReference>
<feature type="region of interest" description="Disordered" evidence="2">
    <location>
        <begin position="1140"/>
        <end position="1199"/>
    </location>
</feature>
<feature type="compositionally biased region" description="Polar residues" evidence="2">
    <location>
        <begin position="1091"/>
        <end position="1104"/>
    </location>
</feature>